<dbReference type="InterPro" id="IPR001460">
    <property type="entry name" value="PCN-bd_Tpept"/>
</dbReference>
<sequence>MNKPLRRTSVVVMVMFALLLVNCTWSVVFRENDLNSRGDNRRVRDAEFGQDRGAILVGNTPIAMTEPVDDRFRYQRVYPEGELYAPVTGYYAFDYGTSGLEATHNSQLAGTDDSLFIRRLLDIITNRPPTGATVQTTINAKAQQVAYAQLGNRKGAVVAVDAKTGEVLTLVSTPSYDPNQLASHDIGDDGVAGKAWKELLEDSGRPLQNRAAREVYPPGSTFKLVTAAAALENGHAANKKWDSPDRLKLPNTETYLPNESPCGGEQITLEQALKVSCNTAFANVGITVGADALREQAEKFGFDARQLADLNGVASRFPDNPDPAQTGLSAIGQYDVAATPLQMTMVTAGIANDGVVMKPYLVSGIRGADLTPISTTRPEELGRAMETDNARTLQEWMQTVVTEGTGVNGQISGYEVGGKTGTANTTDDRPPFAWYTSYVRAGDRTLAVTVFIEEADIERNDISGGRLAAPIAKAVLEALL</sequence>
<protein>
    <submittedName>
        <fullName evidence="3">Penicillin-binding protein 2</fullName>
    </submittedName>
</protein>
<feature type="domain" description="Penicillin-binding protein transpeptidase" evidence="1">
    <location>
        <begin position="155"/>
        <end position="477"/>
    </location>
</feature>
<gene>
    <name evidence="3" type="ORF">IAA98_15225</name>
</gene>
<reference evidence="3" key="2">
    <citation type="journal article" date="2021" name="PeerJ">
        <title>Extensive microbial diversity within the chicken gut microbiome revealed by metagenomics and culture.</title>
        <authorList>
            <person name="Gilroy R."/>
            <person name="Ravi A."/>
            <person name="Getino M."/>
            <person name="Pursley I."/>
            <person name="Horton D.L."/>
            <person name="Alikhan N.F."/>
            <person name="Baker D."/>
            <person name="Gharbi K."/>
            <person name="Hall N."/>
            <person name="Watson M."/>
            <person name="Adriaenssens E.M."/>
            <person name="Foster-Nyarko E."/>
            <person name="Jarju S."/>
            <person name="Secka A."/>
            <person name="Antonio M."/>
            <person name="Oren A."/>
            <person name="Chaudhuri R.R."/>
            <person name="La Ragione R."/>
            <person name="Hildebrand F."/>
            <person name="Pallen M.J."/>
        </authorList>
    </citation>
    <scope>NUCLEOTIDE SEQUENCE</scope>
    <source>
        <strain evidence="3">ChiGjej1B1-24693</strain>
    </source>
</reference>
<dbReference type="GO" id="GO:0008658">
    <property type="term" value="F:penicillin binding"/>
    <property type="evidence" value="ECO:0007669"/>
    <property type="project" value="InterPro"/>
</dbReference>
<evidence type="ECO:0000259" key="2">
    <source>
        <dbReference type="Pfam" id="PF21922"/>
    </source>
</evidence>
<dbReference type="Proteomes" id="UP000886842">
    <property type="component" value="Unassembled WGS sequence"/>
</dbReference>
<dbReference type="InterPro" id="IPR054120">
    <property type="entry name" value="PBPA_dimer"/>
</dbReference>
<name>A0A9D1H0L4_9ACTN</name>
<dbReference type="InterPro" id="IPR012338">
    <property type="entry name" value="Beta-lactam/transpept-like"/>
</dbReference>
<dbReference type="PANTHER" id="PTHR30627:SF24">
    <property type="entry name" value="PENICILLIN-BINDING PROTEIN 4B"/>
    <property type="match status" value="1"/>
</dbReference>
<dbReference type="GO" id="GO:0071972">
    <property type="term" value="F:peptidoglycan L,D-transpeptidase activity"/>
    <property type="evidence" value="ECO:0007669"/>
    <property type="project" value="TreeGrafter"/>
</dbReference>
<reference evidence="3" key="1">
    <citation type="submission" date="2020-10" db="EMBL/GenBank/DDBJ databases">
        <authorList>
            <person name="Gilroy R."/>
        </authorList>
    </citation>
    <scope>NUCLEOTIDE SEQUENCE</scope>
    <source>
        <strain evidence="3">ChiGjej1B1-24693</strain>
    </source>
</reference>
<organism evidence="3 4">
    <name type="scientific">Candidatus Avipropionibacterium avicola</name>
    <dbReference type="NCBI Taxonomy" id="2840701"/>
    <lineage>
        <taxon>Bacteria</taxon>
        <taxon>Bacillati</taxon>
        <taxon>Actinomycetota</taxon>
        <taxon>Actinomycetes</taxon>
        <taxon>Propionibacteriales</taxon>
        <taxon>Propionibacteriaceae</taxon>
        <taxon>Propionibacteriaceae incertae sedis</taxon>
        <taxon>Candidatus Avipropionibacterium</taxon>
    </lineage>
</organism>
<proteinExistence type="predicted"/>
<dbReference type="Pfam" id="PF00905">
    <property type="entry name" value="Transpeptidase"/>
    <property type="match status" value="1"/>
</dbReference>
<dbReference type="AlphaFoldDB" id="A0A9D1H0L4"/>
<evidence type="ECO:0000259" key="1">
    <source>
        <dbReference type="Pfam" id="PF00905"/>
    </source>
</evidence>
<accession>A0A9D1H0L4</accession>
<comment type="caution">
    <text evidence="3">The sequence shown here is derived from an EMBL/GenBank/DDBJ whole genome shotgun (WGS) entry which is preliminary data.</text>
</comment>
<dbReference type="EMBL" id="DVLP01000440">
    <property type="protein sequence ID" value="HIT76929.1"/>
    <property type="molecule type" value="Genomic_DNA"/>
</dbReference>
<evidence type="ECO:0000313" key="3">
    <source>
        <dbReference type="EMBL" id="HIT76929.1"/>
    </source>
</evidence>
<dbReference type="SUPFAM" id="SSF56601">
    <property type="entry name" value="beta-lactamase/transpeptidase-like"/>
    <property type="match status" value="1"/>
</dbReference>
<dbReference type="Gene3D" id="3.40.710.10">
    <property type="entry name" value="DD-peptidase/beta-lactamase superfamily"/>
    <property type="match status" value="1"/>
</dbReference>
<evidence type="ECO:0000313" key="4">
    <source>
        <dbReference type="Proteomes" id="UP000886842"/>
    </source>
</evidence>
<feature type="domain" description="Penicillin binding protein A dimerisation" evidence="2">
    <location>
        <begin position="52"/>
        <end position="134"/>
    </location>
</feature>
<dbReference type="GO" id="GO:0071555">
    <property type="term" value="P:cell wall organization"/>
    <property type="evidence" value="ECO:0007669"/>
    <property type="project" value="TreeGrafter"/>
</dbReference>
<dbReference type="InterPro" id="IPR050515">
    <property type="entry name" value="Beta-lactam/transpept"/>
</dbReference>
<dbReference type="Pfam" id="PF21922">
    <property type="entry name" value="PBP_dimer_2"/>
    <property type="match status" value="1"/>
</dbReference>
<dbReference type="Gene3D" id="3.90.1310.10">
    <property type="entry name" value="Penicillin-binding protein 2a (Domain 2)"/>
    <property type="match status" value="1"/>
</dbReference>
<dbReference type="GO" id="GO:0005886">
    <property type="term" value="C:plasma membrane"/>
    <property type="evidence" value="ECO:0007669"/>
    <property type="project" value="TreeGrafter"/>
</dbReference>
<dbReference type="PANTHER" id="PTHR30627">
    <property type="entry name" value="PEPTIDOGLYCAN D,D-TRANSPEPTIDASE"/>
    <property type="match status" value="1"/>
</dbReference>